<dbReference type="InterPro" id="IPR000210">
    <property type="entry name" value="BTB/POZ_dom"/>
</dbReference>
<dbReference type="SUPFAM" id="SSF54695">
    <property type="entry name" value="POZ domain"/>
    <property type="match status" value="1"/>
</dbReference>
<dbReference type="CDD" id="cd18186">
    <property type="entry name" value="BTB_POZ_ZBTB_KLHL-like"/>
    <property type="match status" value="1"/>
</dbReference>
<dbReference type="PROSITE" id="PS50097">
    <property type="entry name" value="BTB"/>
    <property type="match status" value="1"/>
</dbReference>
<protein>
    <recommendedName>
        <fullName evidence="1">BTB domain-containing protein</fullName>
    </recommendedName>
</protein>
<dbReference type="EMBL" id="JAACJJ010000032">
    <property type="protein sequence ID" value="KAF5317779.1"/>
    <property type="molecule type" value="Genomic_DNA"/>
</dbReference>
<name>A0A8H5B6L1_9AGAR</name>
<keyword evidence="3" id="KW-1185">Reference proteome</keyword>
<evidence type="ECO:0000259" key="1">
    <source>
        <dbReference type="PROSITE" id="PS50097"/>
    </source>
</evidence>
<reference evidence="2 3" key="1">
    <citation type="journal article" date="2020" name="ISME J.">
        <title>Uncovering the hidden diversity of litter-decomposition mechanisms in mushroom-forming fungi.</title>
        <authorList>
            <person name="Floudas D."/>
            <person name="Bentzer J."/>
            <person name="Ahren D."/>
            <person name="Johansson T."/>
            <person name="Persson P."/>
            <person name="Tunlid A."/>
        </authorList>
    </citation>
    <scope>NUCLEOTIDE SEQUENCE [LARGE SCALE GENOMIC DNA]</scope>
    <source>
        <strain evidence="2 3">CBS 101986</strain>
    </source>
</reference>
<dbReference type="OrthoDB" id="3217871at2759"/>
<proteinExistence type="predicted"/>
<sequence>MSLVPQSVSRSPDFWFDDGNFVLKVSTKQFRIHRGLICASSVVFRDMHALSQPEEKDTVDGCPVVLLQGDTEADWNNLLEYIYFPAKASQEGDHLSFPRVASMLRLGSKYEFAGIRSLALRTIHTQVPVHALDARDNFFKPNRRYTLTPSGEVRLIPVGCIPGEWLEKNIFDLLNLAIEQDLQTILPVVYYLCTQECSLNAILCGSKRSDGTFSTINPIAIPTLLLGREALQAHYFTMTMSWLTEGDVPTRLCSGAFREEPTGHPGVASMTSCQQSRLRGLAAMAADYPDTTDALHVLEDEWYSGFCVSCVEAITSISQMQRQQIWEDLPSYFNLPDWSDLKDRE</sequence>
<dbReference type="InterPro" id="IPR011333">
    <property type="entry name" value="SKP1/BTB/POZ_sf"/>
</dbReference>
<comment type="caution">
    <text evidence="2">The sequence shown here is derived from an EMBL/GenBank/DDBJ whole genome shotgun (WGS) entry which is preliminary data.</text>
</comment>
<dbReference type="AlphaFoldDB" id="A0A8H5B6L1"/>
<dbReference type="Proteomes" id="UP000567179">
    <property type="component" value="Unassembled WGS sequence"/>
</dbReference>
<organism evidence="2 3">
    <name type="scientific">Psilocybe cf. subviscida</name>
    <dbReference type="NCBI Taxonomy" id="2480587"/>
    <lineage>
        <taxon>Eukaryota</taxon>
        <taxon>Fungi</taxon>
        <taxon>Dikarya</taxon>
        <taxon>Basidiomycota</taxon>
        <taxon>Agaricomycotina</taxon>
        <taxon>Agaricomycetes</taxon>
        <taxon>Agaricomycetidae</taxon>
        <taxon>Agaricales</taxon>
        <taxon>Agaricineae</taxon>
        <taxon>Strophariaceae</taxon>
        <taxon>Psilocybe</taxon>
    </lineage>
</organism>
<feature type="domain" description="BTB" evidence="1">
    <location>
        <begin position="19"/>
        <end position="83"/>
    </location>
</feature>
<gene>
    <name evidence="2" type="ORF">D9619_012527</name>
</gene>
<evidence type="ECO:0000313" key="2">
    <source>
        <dbReference type="EMBL" id="KAF5317779.1"/>
    </source>
</evidence>
<dbReference type="Pfam" id="PF00651">
    <property type="entry name" value="BTB"/>
    <property type="match status" value="1"/>
</dbReference>
<dbReference type="Gene3D" id="3.30.710.10">
    <property type="entry name" value="Potassium Channel Kv1.1, Chain A"/>
    <property type="match status" value="1"/>
</dbReference>
<evidence type="ECO:0000313" key="3">
    <source>
        <dbReference type="Proteomes" id="UP000567179"/>
    </source>
</evidence>
<accession>A0A8H5B6L1</accession>